<name>A0A2K1Q4W8_9GAMM</name>
<organism evidence="1 2">
    <name type="scientific">Mixta theicola</name>
    <dbReference type="NCBI Taxonomy" id="1458355"/>
    <lineage>
        <taxon>Bacteria</taxon>
        <taxon>Pseudomonadati</taxon>
        <taxon>Pseudomonadota</taxon>
        <taxon>Gammaproteobacteria</taxon>
        <taxon>Enterobacterales</taxon>
        <taxon>Erwiniaceae</taxon>
        <taxon>Mixta</taxon>
    </lineage>
</organism>
<dbReference type="InterPro" id="IPR017483">
    <property type="entry name" value="CHP03034"/>
</dbReference>
<accession>A0A2K1Q4W8</accession>
<dbReference type="Pfam" id="PF11692">
    <property type="entry name" value="DUF3289"/>
    <property type="match status" value="1"/>
</dbReference>
<protein>
    <submittedName>
        <fullName evidence="1">Uncharacterized protein</fullName>
    </submittedName>
</protein>
<dbReference type="Proteomes" id="UP000236345">
    <property type="component" value="Unassembled WGS sequence"/>
</dbReference>
<evidence type="ECO:0000313" key="1">
    <source>
        <dbReference type="EMBL" id="PNS10095.1"/>
    </source>
</evidence>
<sequence length="50" mass="5701">MAESLLSSPIKLPCLLFATQHTMDDYCAPDMLYGDLSAEVLRQQYHLRDV</sequence>
<dbReference type="OrthoDB" id="612868at2"/>
<gene>
    <name evidence="1" type="ORF">COO59_19450</name>
</gene>
<proteinExistence type="predicted"/>
<feature type="non-terminal residue" evidence="1">
    <location>
        <position position="50"/>
    </location>
</feature>
<reference evidence="2" key="1">
    <citation type="submission" date="2017-09" db="EMBL/GenBank/DDBJ databases">
        <authorList>
            <person name="Palmer M."/>
            <person name="Steenkamp E.T."/>
            <person name="Coetzee M.P."/>
            <person name="Avontuur J.R."/>
            <person name="Van Zyl E."/>
            <person name="Chan W.-Y."/>
            <person name="Blom J."/>
            <person name="Venter S.N."/>
        </authorList>
    </citation>
    <scope>NUCLEOTIDE SEQUENCE [LARGE SCALE GENOMIC DNA]</scope>
    <source>
        <strain evidence="2">QC88-366</strain>
    </source>
</reference>
<dbReference type="RefSeq" id="WP_121494955.1">
    <property type="nucleotide sequence ID" value="NZ_NWUO01000023.1"/>
</dbReference>
<dbReference type="EMBL" id="NWUO01000023">
    <property type="protein sequence ID" value="PNS10095.1"/>
    <property type="molecule type" value="Genomic_DNA"/>
</dbReference>
<dbReference type="AlphaFoldDB" id="A0A2K1Q4W8"/>
<comment type="caution">
    <text evidence="1">The sequence shown here is derived from an EMBL/GenBank/DDBJ whole genome shotgun (WGS) entry which is preliminary data.</text>
</comment>
<keyword evidence="2" id="KW-1185">Reference proteome</keyword>
<evidence type="ECO:0000313" key="2">
    <source>
        <dbReference type="Proteomes" id="UP000236345"/>
    </source>
</evidence>